<feature type="compositionally biased region" description="Low complexity" evidence="1">
    <location>
        <begin position="54"/>
        <end position="63"/>
    </location>
</feature>
<dbReference type="EMBL" id="QGNW01001166">
    <property type="protein sequence ID" value="RVW52639.1"/>
    <property type="molecule type" value="Genomic_DNA"/>
</dbReference>
<dbReference type="Proteomes" id="UP000288805">
    <property type="component" value="Unassembled WGS sequence"/>
</dbReference>
<comment type="caution">
    <text evidence="2">The sequence shown here is derived from an EMBL/GenBank/DDBJ whole genome shotgun (WGS) entry which is preliminary data.</text>
</comment>
<evidence type="ECO:0000313" key="3">
    <source>
        <dbReference type="Proteomes" id="UP000288805"/>
    </source>
</evidence>
<reference evidence="2 3" key="1">
    <citation type="journal article" date="2018" name="PLoS Genet.">
        <title>Population sequencing reveals clonal diversity and ancestral inbreeding in the grapevine cultivar Chardonnay.</title>
        <authorList>
            <person name="Roach M.J."/>
            <person name="Johnson D.L."/>
            <person name="Bohlmann J."/>
            <person name="van Vuuren H.J."/>
            <person name="Jones S.J."/>
            <person name="Pretorius I.S."/>
            <person name="Schmidt S.A."/>
            <person name="Borneman A.R."/>
        </authorList>
    </citation>
    <scope>NUCLEOTIDE SEQUENCE [LARGE SCALE GENOMIC DNA]</scope>
    <source>
        <strain evidence="3">cv. Chardonnay</strain>
        <tissue evidence="2">Leaf</tissue>
    </source>
</reference>
<protein>
    <submittedName>
        <fullName evidence="2">Uncharacterized protein</fullName>
    </submittedName>
</protein>
<dbReference type="AlphaFoldDB" id="A0A438EY11"/>
<sequence>MPMQLRPFVRPHGGSGRESQSQPSDDPDRLALVLVTGPLKEASLGAQSEVRTPRAASRAAARD</sequence>
<proteinExistence type="predicted"/>
<feature type="region of interest" description="Disordered" evidence="1">
    <location>
        <begin position="1"/>
        <end position="28"/>
    </location>
</feature>
<organism evidence="2 3">
    <name type="scientific">Vitis vinifera</name>
    <name type="common">Grape</name>
    <dbReference type="NCBI Taxonomy" id="29760"/>
    <lineage>
        <taxon>Eukaryota</taxon>
        <taxon>Viridiplantae</taxon>
        <taxon>Streptophyta</taxon>
        <taxon>Embryophyta</taxon>
        <taxon>Tracheophyta</taxon>
        <taxon>Spermatophyta</taxon>
        <taxon>Magnoliopsida</taxon>
        <taxon>eudicotyledons</taxon>
        <taxon>Gunneridae</taxon>
        <taxon>Pentapetalae</taxon>
        <taxon>rosids</taxon>
        <taxon>Vitales</taxon>
        <taxon>Vitaceae</taxon>
        <taxon>Viteae</taxon>
        <taxon>Vitis</taxon>
    </lineage>
</organism>
<accession>A0A438EY11</accession>
<gene>
    <name evidence="2" type="ORF">CK203_068766</name>
</gene>
<name>A0A438EY11_VITVI</name>
<evidence type="ECO:0000313" key="2">
    <source>
        <dbReference type="EMBL" id="RVW52639.1"/>
    </source>
</evidence>
<evidence type="ECO:0000256" key="1">
    <source>
        <dbReference type="SAM" id="MobiDB-lite"/>
    </source>
</evidence>
<feature type="region of interest" description="Disordered" evidence="1">
    <location>
        <begin position="44"/>
        <end position="63"/>
    </location>
</feature>